<evidence type="ECO:0000256" key="4">
    <source>
        <dbReference type="ARBA" id="ARBA00022692"/>
    </source>
</evidence>
<evidence type="ECO:0000256" key="5">
    <source>
        <dbReference type="ARBA" id="ARBA00022989"/>
    </source>
</evidence>
<gene>
    <name evidence="9" type="ORF">H8730_03170</name>
</gene>
<feature type="domain" description="ABC transmembrane type-1" evidence="8">
    <location>
        <begin position="78"/>
        <end position="281"/>
    </location>
</feature>
<feature type="transmembrane region" description="Helical" evidence="7">
    <location>
        <begin position="12"/>
        <end position="35"/>
    </location>
</feature>
<feature type="transmembrane region" description="Helical" evidence="7">
    <location>
        <begin position="186"/>
        <end position="208"/>
    </location>
</feature>
<accession>A0A926DR64</accession>
<dbReference type="Gene3D" id="1.10.3720.10">
    <property type="entry name" value="MetI-like"/>
    <property type="match status" value="1"/>
</dbReference>
<dbReference type="RefSeq" id="WP_177719363.1">
    <property type="nucleotide sequence ID" value="NZ_JACRSQ010000003.1"/>
</dbReference>
<protein>
    <submittedName>
        <fullName evidence="9">Carbohydrate ABC transporter permease</fullName>
    </submittedName>
</protein>
<evidence type="ECO:0000313" key="10">
    <source>
        <dbReference type="Proteomes" id="UP000657006"/>
    </source>
</evidence>
<organism evidence="9 10">
    <name type="scientific">Bianquea renquensis</name>
    <dbReference type="NCBI Taxonomy" id="2763661"/>
    <lineage>
        <taxon>Bacteria</taxon>
        <taxon>Bacillati</taxon>
        <taxon>Bacillota</taxon>
        <taxon>Clostridia</taxon>
        <taxon>Eubacteriales</taxon>
        <taxon>Bianqueaceae</taxon>
        <taxon>Bianquea</taxon>
    </lineage>
</organism>
<name>A0A926DR64_9FIRM</name>
<dbReference type="PANTHER" id="PTHR43744">
    <property type="entry name" value="ABC TRANSPORTER PERMEASE PROTEIN MG189-RELATED-RELATED"/>
    <property type="match status" value="1"/>
</dbReference>
<dbReference type="Pfam" id="PF00528">
    <property type="entry name" value="BPD_transp_1"/>
    <property type="match status" value="1"/>
</dbReference>
<evidence type="ECO:0000256" key="2">
    <source>
        <dbReference type="ARBA" id="ARBA00022448"/>
    </source>
</evidence>
<dbReference type="Proteomes" id="UP000657006">
    <property type="component" value="Unassembled WGS sequence"/>
</dbReference>
<feature type="transmembrane region" description="Helical" evidence="7">
    <location>
        <begin position="145"/>
        <end position="165"/>
    </location>
</feature>
<feature type="transmembrane region" description="Helical" evidence="7">
    <location>
        <begin position="265"/>
        <end position="284"/>
    </location>
</feature>
<evidence type="ECO:0000256" key="3">
    <source>
        <dbReference type="ARBA" id="ARBA00022475"/>
    </source>
</evidence>
<dbReference type="SUPFAM" id="SSF161098">
    <property type="entry name" value="MetI-like"/>
    <property type="match status" value="1"/>
</dbReference>
<keyword evidence="10" id="KW-1185">Reference proteome</keyword>
<dbReference type="PROSITE" id="PS50928">
    <property type="entry name" value="ABC_TM1"/>
    <property type="match status" value="1"/>
</dbReference>
<dbReference type="CDD" id="cd06261">
    <property type="entry name" value="TM_PBP2"/>
    <property type="match status" value="1"/>
</dbReference>
<dbReference type="GO" id="GO:0055085">
    <property type="term" value="P:transmembrane transport"/>
    <property type="evidence" value="ECO:0007669"/>
    <property type="project" value="InterPro"/>
</dbReference>
<proteinExistence type="inferred from homology"/>
<evidence type="ECO:0000256" key="1">
    <source>
        <dbReference type="ARBA" id="ARBA00004651"/>
    </source>
</evidence>
<feature type="transmembrane region" description="Helical" evidence="7">
    <location>
        <begin position="113"/>
        <end position="133"/>
    </location>
</feature>
<comment type="subcellular location">
    <subcellularLocation>
        <location evidence="1 7">Cell membrane</location>
        <topology evidence="1 7">Multi-pass membrane protein</topology>
    </subcellularLocation>
</comment>
<keyword evidence="6 7" id="KW-0472">Membrane</keyword>
<dbReference type="PANTHER" id="PTHR43744:SF9">
    <property type="entry name" value="POLYGALACTURONAN_RHAMNOGALACTURONAN TRANSPORT SYSTEM PERMEASE PROTEIN YTCP"/>
    <property type="match status" value="1"/>
</dbReference>
<comment type="similarity">
    <text evidence="7">Belongs to the binding-protein-dependent transport system permease family.</text>
</comment>
<dbReference type="EMBL" id="JACRSQ010000003">
    <property type="protein sequence ID" value="MBC8542548.1"/>
    <property type="molecule type" value="Genomic_DNA"/>
</dbReference>
<feature type="transmembrane region" description="Helical" evidence="7">
    <location>
        <begin position="82"/>
        <end position="101"/>
    </location>
</feature>
<evidence type="ECO:0000313" key="9">
    <source>
        <dbReference type="EMBL" id="MBC8542548.1"/>
    </source>
</evidence>
<dbReference type="InterPro" id="IPR035906">
    <property type="entry name" value="MetI-like_sf"/>
</dbReference>
<dbReference type="InterPro" id="IPR000515">
    <property type="entry name" value="MetI-like"/>
</dbReference>
<dbReference type="GO" id="GO:0005886">
    <property type="term" value="C:plasma membrane"/>
    <property type="evidence" value="ECO:0007669"/>
    <property type="project" value="UniProtKB-SubCell"/>
</dbReference>
<keyword evidence="4 7" id="KW-0812">Transmembrane</keyword>
<keyword evidence="3" id="KW-1003">Cell membrane</keyword>
<keyword evidence="5 7" id="KW-1133">Transmembrane helix</keyword>
<reference evidence="9" key="1">
    <citation type="submission" date="2020-08" db="EMBL/GenBank/DDBJ databases">
        <title>Genome public.</title>
        <authorList>
            <person name="Liu C."/>
            <person name="Sun Q."/>
        </authorList>
    </citation>
    <scope>NUCLEOTIDE SEQUENCE</scope>
    <source>
        <strain evidence="9">NSJ-32</strain>
    </source>
</reference>
<dbReference type="AlphaFoldDB" id="A0A926DR64"/>
<evidence type="ECO:0000256" key="6">
    <source>
        <dbReference type="ARBA" id="ARBA00023136"/>
    </source>
</evidence>
<evidence type="ECO:0000256" key="7">
    <source>
        <dbReference type="RuleBase" id="RU363032"/>
    </source>
</evidence>
<sequence>MAKTKSKIKDGSRIFDAFCIFFCALICLVTLYPMYYVLIMSLSEPAAVNSMSVFLYPKGFQLKSYTLLFKDSSMWRAYGNTIIYAASSTLLTLITSVLAAYPLTVHGLHARRFFVTYLLIPMYFSGGLIPSFLLINNLGLYGTRWAIILPASYSIWNIMLVRTFFSNLPEDLRESAKMDGAAHIRILFQIYLPLAKSILAVVAIYSIVGMWNSWFNAQVYLPTTELQPLQMYLKRVLVQMSVDLTKLNSTEIEDAMEQMFSATQLKYSMIIFTTLPIIFTYPFFQKYFIKGVMVGSLKG</sequence>
<keyword evidence="2 7" id="KW-0813">Transport</keyword>
<comment type="caution">
    <text evidence="9">The sequence shown here is derived from an EMBL/GenBank/DDBJ whole genome shotgun (WGS) entry which is preliminary data.</text>
</comment>
<evidence type="ECO:0000259" key="8">
    <source>
        <dbReference type="PROSITE" id="PS50928"/>
    </source>
</evidence>